<dbReference type="InterPro" id="IPR003395">
    <property type="entry name" value="RecF/RecN/SMC_N"/>
</dbReference>
<reference evidence="6 7" key="1">
    <citation type="submission" date="2019-06" db="EMBL/GenBank/DDBJ databases">
        <title>Description Trichococcus psychrophilus sp. nov., isolated from a cold spring, by genomic and phenotypic analyses.</title>
        <authorList>
            <person name="Zakharyuk A."/>
        </authorList>
    </citation>
    <scope>NUCLEOTIDE SEQUENCE [LARGE SCALE GENOMIC DNA]</scope>
    <source>
        <strain evidence="6 7">SKBG</strain>
    </source>
</reference>
<evidence type="ECO:0000313" key="7">
    <source>
        <dbReference type="Proteomes" id="UP000313395"/>
    </source>
</evidence>
<evidence type="ECO:0000256" key="4">
    <source>
        <dbReference type="SAM" id="Coils"/>
    </source>
</evidence>
<dbReference type="SUPFAM" id="SSF52540">
    <property type="entry name" value="P-loop containing nucleoside triphosphate hydrolases"/>
    <property type="match status" value="2"/>
</dbReference>
<dbReference type="RefSeq" id="WP_140185129.1">
    <property type="nucleotide sequence ID" value="NZ_VENO01000001.1"/>
</dbReference>
<accession>A0A5C5E906</accession>
<evidence type="ECO:0000256" key="3">
    <source>
        <dbReference type="ARBA" id="ARBA00013368"/>
    </source>
</evidence>
<name>A0A5C5E906_9LACT</name>
<sequence>MKLKKLVINNFRNYIGEVSFDLSKDIIILYGDNGNGKSSFFDAIEWCITGEISRFSLHKNEYKSIVANNNMVISEECSVAIHFDKYVLKKSFKINDVDTFSPILTSLYTDELIKIASGEENVNRELGEIVSKKGNGRWDNKILSKAYILSQTQVANFITKDTPRERYNALASIMGFEKINNLKINLSRTTEVLSNKISLIEKELEKVKINKKREQEDFNLGASKIGVSNEEITEQLDINRYSKKLSSIKNNLTEIKRDEKYVLETNFFEKDDESQLADLINKLSSRVDRLEEIKQDSIIKKSQISAKIEQLNKEKTEAIQEEEVLSKNEKDHKVVSKLLVELKNNDMIYDKNLSQELKHEINNVDLIFPKIVYSFDNSGKYIEYKKKLSINEIEIAKLKKENINTEIYLKQIKISITELVNDFSEGTVSTNIEKLLSLIEDTQIYISNNSNFGNICPICDSHVDNISIILNKKIKDIVSESGKQKELIELNIDKRKELEKRQKEILDRQLEINRLIKDKEQLILDFKSKINGIENNILYDTTLFSADIKNIQSRKTELELKSNSLNNNLLVSNKIDAIRANLSKFENNSFEFRNVTVTEINDQIKEWLEKFRIIERKIDDSAAEIELIRKSLNEMNLILSEIQKLFSKYECYSISKLKNYLEAKSKKIGNDEQKIENIISEITNINELSRIKKVIKELEDNEIELSEIKKYFLDKTNILNTKIKKINMHYGDQTSGFLNSIQSPIRRYYQYLNPNPSEFDELYFDIKSNNELEIQVKNDNNNVVANYMLSSGQLNVLAISIFIATNTAQTFSFFDFIAIDDPIQNMDDINRFSITDVLSQLNQQLIFSTHDSDYVNLFIKKNENRLDDIAVFHLDSENNSYHNIVDYSNIVADG</sequence>
<dbReference type="Gene3D" id="3.40.50.300">
    <property type="entry name" value="P-loop containing nucleotide triphosphate hydrolases"/>
    <property type="match status" value="2"/>
</dbReference>
<evidence type="ECO:0000256" key="1">
    <source>
        <dbReference type="ARBA" id="ARBA00006930"/>
    </source>
</evidence>
<dbReference type="Pfam" id="PF02463">
    <property type="entry name" value="SMC_N"/>
    <property type="match status" value="1"/>
</dbReference>
<feature type="coiled-coil region" evidence="4">
    <location>
        <begin position="516"/>
        <end position="568"/>
    </location>
</feature>
<gene>
    <name evidence="6" type="ORF">FHK04_00390</name>
</gene>
<dbReference type="CDD" id="cd00267">
    <property type="entry name" value="ABC_ATPase"/>
    <property type="match status" value="1"/>
</dbReference>
<feature type="domain" description="RecF/RecN/SMC N-terminal" evidence="5">
    <location>
        <begin position="3"/>
        <end position="86"/>
    </location>
</feature>
<feature type="coiled-coil region" evidence="4">
    <location>
        <begin position="301"/>
        <end position="328"/>
    </location>
</feature>
<dbReference type="PANTHER" id="PTHR32114:SF2">
    <property type="entry name" value="ABC TRANSPORTER ABCH.3"/>
    <property type="match status" value="1"/>
</dbReference>
<evidence type="ECO:0000256" key="2">
    <source>
        <dbReference type="ARBA" id="ARBA00011322"/>
    </source>
</evidence>
<dbReference type="PANTHER" id="PTHR32114">
    <property type="entry name" value="ABC TRANSPORTER ABCH.3"/>
    <property type="match status" value="1"/>
</dbReference>
<evidence type="ECO:0000259" key="5">
    <source>
        <dbReference type="Pfam" id="PF02463"/>
    </source>
</evidence>
<comment type="caution">
    <text evidence="6">The sequence shown here is derived from an EMBL/GenBank/DDBJ whole genome shotgun (WGS) entry which is preliminary data.</text>
</comment>
<keyword evidence="4" id="KW-0175">Coiled coil</keyword>
<dbReference type="InterPro" id="IPR027417">
    <property type="entry name" value="P-loop_NTPase"/>
</dbReference>
<dbReference type="Proteomes" id="UP000313395">
    <property type="component" value="Unassembled WGS sequence"/>
</dbReference>
<feature type="coiled-coil region" evidence="4">
    <location>
        <begin position="197"/>
        <end position="258"/>
    </location>
</feature>
<comment type="similarity">
    <text evidence="1">Belongs to the SMC family. SbcC subfamily.</text>
</comment>
<keyword evidence="7" id="KW-1185">Reference proteome</keyword>
<dbReference type="AlphaFoldDB" id="A0A5C5E906"/>
<proteinExistence type="inferred from homology"/>
<protein>
    <recommendedName>
        <fullName evidence="3">Nuclease SbcCD subunit C</fullName>
    </recommendedName>
</protein>
<organism evidence="6 7">
    <name type="scientific">Trichococcus shcherbakoviae subsp. psychrophilus</name>
    <dbReference type="NCBI Taxonomy" id="2585775"/>
    <lineage>
        <taxon>Bacteria</taxon>
        <taxon>Bacillati</taxon>
        <taxon>Bacillota</taxon>
        <taxon>Bacilli</taxon>
        <taxon>Lactobacillales</taxon>
        <taxon>Carnobacteriaceae</taxon>
        <taxon>Trichococcus</taxon>
    </lineage>
</organism>
<comment type="subunit">
    <text evidence="2">Heterodimer of SbcC and SbcD.</text>
</comment>
<evidence type="ECO:0000313" key="6">
    <source>
        <dbReference type="EMBL" id="TNV69737.1"/>
    </source>
</evidence>
<dbReference type="EMBL" id="VENO01000001">
    <property type="protein sequence ID" value="TNV69737.1"/>
    <property type="molecule type" value="Genomic_DNA"/>
</dbReference>